<protein>
    <submittedName>
        <fullName evidence="1">Uncharacterized protein</fullName>
    </submittedName>
</protein>
<reference evidence="2" key="1">
    <citation type="journal article" date="2005" name="Science">
        <title>Life at depth: Photobacterium profundum genome sequence and expression analysis.</title>
        <authorList>
            <person name="Vezzi A."/>
            <person name="Campanaro S."/>
            <person name="D'Angelo M."/>
            <person name="Simonato F."/>
            <person name="Vitulo N."/>
            <person name="Lauro F.M."/>
            <person name="Cestaro A."/>
            <person name="Malacrida G."/>
            <person name="Simionati B."/>
            <person name="Cannata N."/>
            <person name="Romualdi C."/>
            <person name="Bartlett D.H."/>
            <person name="Valle G."/>
        </authorList>
    </citation>
    <scope>NUCLEOTIDE SEQUENCE [LARGE SCALE GENOMIC DNA]</scope>
    <source>
        <strain evidence="2">ATCC BAA-1253 / SS9</strain>
    </source>
</reference>
<dbReference type="Proteomes" id="UP000000593">
    <property type="component" value="Chromosome 2"/>
</dbReference>
<accession>Q6LHG2</accession>
<organism evidence="1 2">
    <name type="scientific">Photobacterium profundum (strain SS9)</name>
    <dbReference type="NCBI Taxonomy" id="298386"/>
    <lineage>
        <taxon>Bacteria</taxon>
        <taxon>Pseudomonadati</taxon>
        <taxon>Pseudomonadota</taxon>
        <taxon>Gammaproteobacteria</taxon>
        <taxon>Vibrionales</taxon>
        <taxon>Vibrionaceae</taxon>
        <taxon>Photobacterium</taxon>
    </lineage>
</organism>
<keyword evidence="2" id="KW-1185">Reference proteome</keyword>
<sequence length="99" mass="11159">MLSEVVRLVWGAGSVVVGAFSEKSKSEEIYRYVVPELQHALKSGTQMTSPDVVKAINILEGLPPVGARRRNFSRRYLARKIDILMLPTDPDNLAIGYWW</sequence>
<gene>
    <name evidence="1" type="ordered locus">PBPRB1401</name>
</gene>
<dbReference type="KEGG" id="ppr:PBPRB1401"/>
<dbReference type="EMBL" id="CR378679">
    <property type="protein sequence ID" value="CAG23268.1"/>
    <property type="molecule type" value="Genomic_DNA"/>
</dbReference>
<evidence type="ECO:0000313" key="1">
    <source>
        <dbReference type="EMBL" id="CAG23268.1"/>
    </source>
</evidence>
<dbReference type="HOGENOM" id="CLU_177881_0_0_6"/>
<name>Q6LHG2_PHOPR</name>
<evidence type="ECO:0000313" key="2">
    <source>
        <dbReference type="Proteomes" id="UP000000593"/>
    </source>
</evidence>
<dbReference type="AlphaFoldDB" id="Q6LHG2"/>
<dbReference type="RefSeq" id="WP_011221444.1">
    <property type="nucleotide sequence ID" value="NC_006371.1"/>
</dbReference>
<proteinExistence type="predicted"/>
<dbReference type="eggNOG" id="ENOG5031RCU">
    <property type="taxonomic scope" value="Bacteria"/>
</dbReference>